<evidence type="ECO:0000313" key="2">
    <source>
        <dbReference type="Proteomes" id="UP000681586"/>
    </source>
</evidence>
<comment type="caution">
    <text evidence="1">The sequence shown here is derived from an EMBL/GenBank/DDBJ whole genome shotgun (WGS) entry which is preliminary data.</text>
</comment>
<dbReference type="Gene3D" id="3.10.310.10">
    <property type="entry name" value="Diaminopimelate Epimerase, Chain A, domain 1"/>
    <property type="match status" value="2"/>
</dbReference>
<keyword evidence="1" id="KW-0413">Isomerase</keyword>
<dbReference type="Pfam" id="PF02567">
    <property type="entry name" value="PhzC-PhzF"/>
    <property type="match status" value="1"/>
</dbReference>
<name>A0ABS5MKU3_9STAP</name>
<dbReference type="EMBL" id="JAGXBM010000003">
    <property type="protein sequence ID" value="MBS3696511.1"/>
    <property type="molecule type" value="Genomic_DNA"/>
</dbReference>
<dbReference type="SUPFAM" id="SSF54506">
    <property type="entry name" value="Diaminopimelate epimerase-like"/>
    <property type="match status" value="1"/>
</dbReference>
<evidence type="ECO:0000313" key="1">
    <source>
        <dbReference type="EMBL" id="MBS3696511.1"/>
    </source>
</evidence>
<gene>
    <name evidence="1" type="ORF">JJQ58_03295</name>
</gene>
<dbReference type="InterPro" id="IPR003719">
    <property type="entry name" value="Phenazine_PhzF-like"/>
</dbReference>
<accession>A0ABS5MKU3</accession>
<dbReference type="GO" id="GO:0016853">
    <property type="term" value="F:isomerase activity"/>
    <property type="evidence" value="ECO:0007669"/>
    <property type="project" value="UniProtKB-KW"/>
</dbReference>
<reference evidence="1 2" key="1">
    <citation type="submission" date="2021-05" db="EMBL/GenBank/DDBJ databases">
        <title>Staphylococcus fleurettii isolated from lake water in First Nation community in Manitoba, Canada.</title>
        <authorList>
            <person name="Bashar S."/>
            <person name="Murdock A."/>
            <person name="Patidar R."/>
            <person name="Golding G."/>
            <person name="Farenhorst A."/>
            <person name="Kumar A."/>
        </authorList>
    </citation>
    <scope>NUCLEOTIDE SEQUENCE [LARGE SCALE GENOMIC DNA]</scope>
    <source>
        <strain evidence="1 2">SF002</strain>
    </source>
</reference>
<dbReference type="NCBIfam" id="TIGR00654">
    <property type="entry name" value="PhzF_family"/>
    <property type="match status" value="1"/>
</dbReference>
<dbReference type="RefSeq" id="WP_203153374.1">
    <property type="nucleotide sequence ID" value="NZ_JAEPSA010000002.1"/>
</dbReference>
<proteinExistence type="predicted"/>
<dbReference type="Proteomes" id="UP000681586">
    <property type="component" value="Unassembled WGS sequence"/>
</dbReference>
<sequence>MNIYHTDVFLYNNDGGNPCPVSLDADDMSFDAMINIAKEYNVEVGFVLKSSDASCDYQFKYFVPKREMEMCVHATIACVTVLKEEGLLNKDHLLVETLSGTLSIDVIGDDSDFKVQVKQGEAKIGNNNIDKSVIAKALNISENEVSNNPIKNVSTSRFKTIIELNELETLNNLNPQFDYLWEVCVQIGSTGFYPFVRVDEGIYHARQFPNNNGYNEDPATGVAASALGIYIEQVLNHKYDEITIYQGFAMNRPSKILVAPNGNTNSVVGQAVIR</sequence>
<keyword evidence="2" id="KW-1185">Reference proteome</keyword>
<protein>
    <submittedName>
        <fullName evidence="1">PhzF family phenazine biosynthesis isomerase</fullName>
    </submittedName>
</protein>
<dbReference type="PIRSF" id="PIRSF016184">
    <property type="entry name" value="PhzC_PhzF"/>
    <property type="match status" value="1"/>
</dbReference>
<organism evidence="1 2">
    <name type="scientific">Mammaliicoccus fleurettii</name>
    <dbReference type="NCBI Taxonomy" id="150056"/>
    <lineage>
        <taxon>Bacteria</taxon>
        <taxon>Bacillati</taxon>
        <taxon>Bacillota</taxon>
        <taxon>Bacilli</taxon>
        <taxon>Bacillales</taxon>
        <taxon>Staphylococcaceae</taxon>
        <taxon>Mammaliicoccus</taxon>
    </lineage>
</organism>
<dbReference type="PANTHER" id="PTHR13774">
    <property type="entry name" value="PHENAZINE BIOSYNTHESIS PROTEIN"/>
    <property type="match status" value="1"/>
</dbReference>